<dbReference type="Proteomes" id="UP000494115">
    <property type="component" value="Unassembled WGS sequence"/>
</dbReference>
<evidence type="ECO:0000256" key="1">
    <source>
        <dbReference type="ARBA" id="ARBA00022481"/>
    </source>
</evidence>
<evidence type="ECO:0008006" key="6">
    <source>
        <dbReference type="Google" id="ProtNLM"/>
    </source>
</evidence>
<dbReference type="InterPro" id="IPR051310">
    <property type="entry name" value="MCP_chemotaxis"/>
</dbReference>
<protein>
    <recommendedName>
        <fullName evidence="6">Methyl-accepting transducer domain-containing protein</fullName>
    </recommendedName>
</protein>
<evidence type="ECO:0000256" key="3">
    <source>
        <dbReference type="SAM" id="MobiDB-lite"/>
    </source>
</evidence>
<gene>
    <name evidence="4" type="ORF">LMG28138_06032</name>
</gene>
<dbReference type="AlphaFoldDB" id="A0A6S7D6C4"/>
<dbReference type="GO" id="GO:0005886">
    <property type="term" value="C:plasma membrane"/>
    <property type="evidence" value="ECO:0007669"/>
    <property type="project" value="TreeGrafter"/>
</dbReference>
<keyword evidence="1" id="KW-0488">Methylation</keyword>
<dbReference type="EMBL" id="CADIKM010000128">
    <property type="protein sequence ID" value="CAB3808292.1"/>
    <property type="molecule type" value="Genomic_DNA"/>
</dbReference>
<dbReference type="PANTHER" id="PTHR43531:SF14">
    <property type="entry name" value="METHYL-ACCEPTING CHEMOTAXIS PROTEIN I-RELATED"/>
    <property type="match status" value="1"/>
</dbReference>
<organism evidence="4 5">
    <name type="scientific">Pararobbsia alpina</name>
    <dbReference type="NCBI Taxonomy" id="621374"/>
    <lineage>
        <taxon>Bacteria</taxon>
        <taxon>Pseudomonadati</taxon>
        <taxon>Pseudomonadota</taxon>
        <taxon>Betaproteobacteria</taxon>
        <taxon>Burkholderiales</taxon>
        <taxon>Burkholderiaceae</taxon>
        <taxon>Pararobbsia</taxon>
    </lineage>
</organism>
<feature type="region of interest" description="Disordered" evidence="3">
    <location>
        <begin position="56"/>
        <end position="77"/>
    </location>
</feature>
<dbReference type="RefSeq" id="WP_175108493.1">
    <property type="nucleotide sequence ID" value="NZ_CADIKM010000128.1"/>
</dbReference>
<dbReference type="GO" id="GO:0004888">
    <property type="term" value="F:transmembrane signaling receptor activity"/>
    <property type="evidence" value="ECO:0007669"/>
    <property type="project" value="TreeGrafter"/>
</dbReference>
<sequence length="77" mass="8298">MDEISTTSSQEQRTGIEQVNMAVSQMDQVTQQNAALVEEASAAAHSMAAQGRHCLTRWPSSGSATRSALPARALRWP</sequence>
<dbReference type="SUPFAM" id="SSF58104">
    <property type="entry name" value="Methyl-accepting chemotaxis protein (MCP) signaling domain"/>
    <property type="match status" value="1"/>
</dbReference>
<accession>A0A6S7D6C4</accession>
<proteinExistence type="inferred from homology"/>
<name>A0A6S7D6C4_9BURK</name>
<evidence type="ECO:0000313" key="4">
    <source>
        <dbReference type="EMBL" id="CAB3808292.1"/>
    </source>
</evidence>
<dbReference type="GO" id="GO:0006935">
    <property type="term" value="P:chemotaxis"/>
    <property type="evidence" value="ECO:0007669"/>
    <property type="project" value="TreeGrafter"/>
</dbReference>
<evidence type="ECO:0000256" key="2">
    <source>
        <dbReference type="ARBA" id="ARBA00029447"/>
    </source>
</evidence>
<reference evidence="4 5" key="1">
    <citation type="submission" date="2020-04" db="EMBL/GenBank/DDBJ databases">
        <authorList>
            <person name="De Canck E."/>
        </authorList>
    </citation>
    <scope>NUCLEOTIDE SEQUENCE [LARGE SCALE GENOMIC DNA]</scope>
    <source>
        <strain evidence="4 5">LMG 28138</strain>
    </source>
</reference>
<dbReference type="Gene3D" id="1.10.287.950">
    <property type="entry name" value="Methyl-accepting chemotaxis protein"/>
    <property type="match status" value="1"/>
</dbReference>
<evidence type="ECO:0000313" key="5">
    <source>
        <dbReference type="Proteomes" id="UP000494115"/>
    </source>
</evidence>
<dbReference type="PANTHER" id="PTHR43531">
    <property type="entry name" value="PROTEIN ICFG"/>
    <property type="match status" value="1"/>
</dbReference>
<keyword evidence="5" id="KW-1185">Reference proteome</keyword>
<comment type="similarity">
    <text evidence="2">Belongs to the methyl-accepting chemotaxis (MCP) protein family.</text>
</comment>